<accession>A0AAE0BLK3</accession>
<reference evidence="1 2" key="1">
    <citation type="journal article" date="2015" name="Genome Biol. Evol.">
        <title>Comparative Genomics of a Bacterivorous Green Alga Reveals Evolutionary Causalities and Consequences of Phago-Mixotrophic Mode of Nutrition.</title>
        <authorList>
            <person name="Burns J.A."/>
            <person name="Paasch A."/>
            <person name="Narechania A."/>
            <person name="Kim E."/>
        </authorList>
    </citation>
    <scope>NUCLEOTIDE SEQUENCE [LARGE SCALE GENOMIC DNA]</scope>
    <source>
        <strain evidence="1 2">PLY_AMNH</strain>
    </source>
</reference>
<comment type="caution">
    <text evidence="1">The sequence shown here is derived from an EMBL/GenBank/DDBJ whole genome shotgun (WGS) entry which is preliminary data.</text>
</comment>
<name>A0AAE0BLK3_9CHLO</name>
<dbReference type="EMBL" id="LGRX02034412">
    <property type="protein sequence ID" value="KAK3237882.1"/>
    <property type="molecule type" value="Genomic_DNA"/>
</dbReference>
<organism evidence="1 2">
    <name type="scientific">Cymbomonas tetramitiformis</name>
    <dbReference type="NCBI Taxonomy" id="36881"/>
    <lineage>
        <taxon>Eukaryota</taxon>
        <taxon>Viridiplantae</taxon>
        <taxon>Chlorophyta</taxon>
        <taxon>Pyramimonadophyceae</taxon>
        <taxon>Pyramimonadales</taxon>
        <taxon>Pyramimonadaceae</taxon>
        <taxon>Cymbomonas</taxon>
    </lineage>
</organism>
<protein>
    <submittedName>
        <fullName evidence="1">Uncharacterized protein</fullName>
    </submittedName>
</protein>
<sequence length="425" mass="47779">MSRTSSAAKPREFVREKPTHREIRPLDFLENSGNLRITPYRASTRGLLAEPLAKIFDYADNVVNVLKARNYQPKSSSDGITLEEYSAKEDFFALCSAMVAVLSSVGSTEVAKIFDLDLTCVYHHYDINSMVFTMLSVLLRGSALAVYHTTAKRYPFDGRALLLRLHFEVEGFQPVDRGRYMEDMRSLRVNEREDPRPIINQFPALAEKHCHSHHDFSFNDRAETFLVVIEKSADSSPYEVALYQGIIEDLFTSDSPLSFDTVALRVRRVWQRDGTRRLARFLPPECPTLVVMAGVWSLIELHQGALPLLRVQGRLFGRARPAFRSGPCTATHCISWGPVDCGQAATVGVVFVHFRGPRMGWRMLYLTLCTRPTRWGPLISLLSTDDDEPAAPTLAMIAGYDEEGDATDWPAFREGPVYIPGSATP</sequence>
<keyword evidence="2" id="KW-1185">Reference proteome</keyword>
<gene>
    <name evidence="1" type="ORF">CYMTET_52072</name>
</gene>
<dbReference type="AlphaFoldDB" id="A0AAE0BLK3"/>
<evidence type="ECO:0000313" key="1">
    <source>
        <dbReference type="EMBL" id="KAK3237882.1"/>
    </source>
</evidence>
<proteinExistence type="predicted"/>
<evidence type="ECO:0000313" key="2">
    <source>
        <dbReference type="Proteomes" id="UP001190700"/>
    </source>
</evidence>
<dbReference type="Proteomes" id="UP001190700">
    <property type="component" value="Unassembled WGS sequence"/>
</dbReference>